<dbReference type="OrthoDB" id="1256785at2"/>
<evidence type="ECO:0000313" key="3">
    <source>
        <dbReference type="Proteomes" id="UP000235777"/>
    </source>
</evidence>
<reference evidence="2 3" key="1">
    <citation type="submission" date="2018-01" db="EMBL/GenBank/DDBJ databases">
        <title>Whole genome analyses suggest that Burkholderia sensu lato contains two further novel genera in the rhizoxinica-symbiotica group Mycetohabitans gen. nov., and Trinickia gen. nov.: implications for the evolution of diazotrophy and nodulation in the Burkholderiaceae.</title>
        <authorList>
            <person name="Estrada-de los Santos P."/>
            <person name="Palmer M."/>
            <person name="Chavez-Ramirez B."/>
            <person name="Beukes C."/>
            <person name="Steenkamp E.T."/>
            <person name="Hirsch A.M."/>
            <person name="Manyaka P."/>
            <person name="Maluk M."/>
            <person name="Lafos M."/>
            <person name="Crook M."/>
            <person name="Gross E."/>
            <person name="Simon M.F."/>
            <person name="Bueno dos Reis Junior F."/>
            <person name="Poole P.S."/>
            <person name="Venter S.N."/>
            <person name="James E.K."/>
        </authorList>
    </citation>
    <scope>NUCLEOTIDE SEQUENCE [LARGE SCALE GENOMIC DNA]</scope>
    <source>
        <strain evidence="2 3">JPY 581</strain>
    </source>
</reference>
<evidence type="ECO:0000259" key="1">
    <source>
        <dbReference type="Pfam" id="PF12680"/>
    </source>
</evidence>
<dbReference type="STRING" id="863227.GCA_000373005_04700"/>
<organism evidence="2 3">
    <name type="scientific">Trinickia symbiotica</name>
    <dbReference type="NCBI Taxonomy" id="863227"/>
    <lineage>
        <taxon>Bacteria</taxon>
        <taxon>Pseudomonadati</taxon>
        <taxon>Pseudomonadota</taxon>
        <taxon>Betaproteobacteria</taxon>
        <taxon>Burkholderiales</taxon>
        <taxon>Burkholderiaceae</taxon>
        <taxon>Trinickia</taxon>
    </lineage>
</organism>
<protein>
    <submittedName>
        <fullName evidence="2">Nuclear transport factor 2 family protein</fullName>
    </submittedName>
</protein>
<dbReference type="AlphaFoldDB" id="A0A2N7WT25"/>
<dbReference type="EMBL" id="PNYC01000021">
    <property type="protein sequence ID" value="PMS32628.1"/>
    <property type="molecule type" value="Genomic_DNA"/>
</dbReference>
<feature type="domain" description="SnoaL-like" evidence="1">
    <location>
        <begin position="23"/>
        <end position="108"/>
    </location>
</feature>
<comment type="caution">
    <text evidence="2">The sequence shown here is derived from an EMBL/GenBank/DDBJ whole genome shotgun (WGS) entry which is preliminary data.</text>
</comment>
<dbReference type="SUPFAM" id="SSF54427">
    <property type="entry name" value="NTF2-like"/>
    <property type="match status" value="1"/>
</dbReference>
<dbReference type="InterPro" id="IPR037401">
    <property type="entry name" value="SnoaL-like"/>
</dbReference>
<dbReference type="Proteomes" id="UP000235777">
    <property type="component" value="Unassembled WGS sequence"/>
</dbReference>
<dbReference type="InterPro" id="IPR032710">
    <property type="entry name" value="NTF2-like_dom_sf"/>
</dbReference>
<gene>
    <name evidence="2" type="ORF">C0Z20_26005</name>
</gene>
<name>A0A2N7WT25_9BURK</name>
<proteinExistence type="predicted"/>
<dbReference type="Pfam" id="PF12680">
    <property type="entry name" value="SnoaL_2"/>
    <property type="match status" value="1"/>
</dbReference>
<evidence type="ECO:0000313" key="2">
    <source>
        <dbReference type="EMBL" id="PMS32628.1"/>
    </source>
</evidence>
<dbReference type="RefSeq" id="WP_018443314.1">
    <property type="nucleotide sequence ID" value="NZ_KB890205.1"/>
</dbReference>
<sequence length="120" mass="13891">MDNQAIIRRALKSLFEAYRGLDSEFVKYFSRDYVQWANGKITNFDQLIAHFDKLGETRPNRKIAFIDMVSEGDIVFDQHVVTATLSDEDVIQVDVFAKWTVKNGLITRCEELTRQREGSV</sequence>
<keyword evidence="3" id="KW-1185">Reference proteome</keyword>
<dbReference type="Gene3D" id="3.10.450.50">
    <property type="match status" value="1"/>
</dbReference>
<accession>A0A2N7WT25</accession>